<evidence type="ECO:0000256" key="6">
    <source>
        <dbReference type="ARBA" id="ARBA00023004"/>
    </source>
</evidence>
<dbReference type="PANTHER" id="PTHR43409">
    <property type="entry name" value="ANAEROBIC MAGNESIUM-PROTOPORPHYRIN IX MONOMETHYL ESTER CYCLASE-RELATED"/>
    <property type="match status" value="1"/>
</dbReference>
<organism evidence="10">
    <name type="scientific">Longilinea arvoryzae</name>
    <dbReference type="NCBI Taxonomy" id="360412"/>
    <lineage>
        <taxon>Bacteria</taxon>
        <taxon>Bacillati</taxon>
        <taxon>Chloroflexota</taxon>
        <taxon>Anaerolineae</taxon>
        <taxon>Anaerolineales</taxon>
        <taxon>Anaerolineaceae</taxon>
        <taxon>Longilinea</taxon>
    </lineage>
</organism>
<keyword evidence="11" id="KW-1185">Reference proteome</keyword>
<dbReference type="Pfam" id="PF02310">
    <property type="entry name" value="B12-binding"/>
    <property type="match status" value="1"/>
</dbReference>
<dbReference type="Gene3D" id="3.40.50.280">
    <property type="entry name" value="Cobalamin-binding domain"/>
    <property type="match status" value="1"/>
</dbReference>
<evidence type="ECO:0000313" key="10">
    <source>
        <dbReference type="EMBL" id="GAP15791.1"/>
    </source>
</evidence>
<feature type="domain" description="Radical SAM core" evidence="9">
    <location>
        <begin position="190"/>
        <end position="409"/>
    </location>
</feature>
<dbReference type="InterPro" id="IPR034466">
    <property type="entry name" value="Methyltransferase_Class_B"/>
</dbReference>
<dbReference type="Gene3D" id="3.80.30.20">
    <property type="entry name" value="tm_1862 like domain"/>
    <property type="match status" value="1"/>
</dbReference>
<dbReference type="InterPro" id="IPR023404">
    <property type="entry name" value="rSAM_horseshoe"/>
</dbReference>
<dbReference type="OrthoDB" id="9801659at2"/>
<gene>
    <name evidence="10" type="ORF">LARV_03583</name>
</gene>
<reference evidence="10" key="1">
    <citation type="submission" date="2015-07" db="EMBL/GenBank/DDBJ databases">
        <title>Draft Genome Sequences of Anaerolinea thermolimosa IMO-1, Bellilinea caldifistulae GOMI-1, Leptolinea tardivitalis YMTK-2, Levilinea saccharolytica KIBI-1,Longilinea arvoryzae KOME-1, Previously Described as Members of the Anaerolineaceae (Chloroflexi).</title>
        <authorList>
            <person name="Sekiguchi Y."/>
            <person name="Ohashi A."/>
            <person name="Matsuura N."/>
            <person name="Tourlousse M.D."/>
        </authorList>
    </citation>
    <scope>NUCLEOTIDE SEQUENCE [LARGE SCALE GENOMIC DNA]</scope>
    <source>
        <strain evidence="10">KOME-1</strain>
    </source>
</reference>
<dbReference type="GO" id="GO:0005829">
    <property type="term" value="C:cytosol"/>
    <property type="evidence" value="ECO:0007669"/>
    <property type="project" value="TreeGrafter"/>
</dbReference>
<evidence type="ECO:0000256" key="2">
    <source>
        <dbReference type="ARBA" id="ARBA00022603"/>
    </source>
</evidence>
<dbReference type="SFLD" id="SFLDS00029">
    <property type="entry name" value="Radical_SAM"/>
    <property type="match status" value="1"/>
</dbReference>
<dbReference type="AlphaFoldDB" id="A0A0S7BD18"/>
<proteinExistence type="predicted"/>
<dbReference type="GO" id="GO:0051539">
    <property type="term" value="F:4 iron, 4 sulfur cluster binding"/>
    <property type="evidence" value="ECO:0007669"/>
    <property type="project" value="UniProtKB-KW"/>
</dbReference>
<dbReference type="Pfam" id="PF04055">
    <property type="entry name" value="Radical_SAM"/>
    <property type="match status" value="1"/>
</dbReference>
<dbReference type="RefSeq" id="WP_075074940.1">
    <property type="nucleotide sequence ID" value="NZ_DF967972.1"/>
</dbReference>
<dbReference type="InterPro" id="IPR051198">
    <property type="entry name" value="BchE-like"/>
</dbReference>
<dbReference type="Proteomes" id="UP000055060">
    <property type="component" value="Unassembled WGS sequence"/>
</dbReference>
<evidence type="ECO:0000256" key="5">
    <source>
        <dbReference type="ARBA" id="ARBA00022723"/>
    </source>
</evidence>
<dbReference type="GO" id="GO:0031419">
    <property type="term" value="F:cobalamin binding"/>
    <property type="evidence" value="ECO:0007669"/>
    <property type="project" value="InterPro"/>
</dbReference>
<keyword evidence="3" id="KW-0808">Transferase</keyword>
<evidence type="ECO:0000256" key="4">
    <source>
        <dbReference type="ARBA" id="ARBA00022691"/>
    </source>
</evidence>
<dbReference type="CDD" id="cd02068">
    <property type="entry name" value="radical_SAM_B12_BD"/>
    <property type="match status" value="1"/>
</dbReference>
<dbReference type="InterPro" id="IPR007197">
    <property type="entry name" value="rSAM"/>
</dbReference>
<evidence type="ECO:0000256" key="3">
    <source>
        <dbReference type="ARBA" id="ARBA00022679"/>
    </source>
</evidence>
<dbReference type="GO" id="GO:0046872">
    <property type="term" value="F:metal ion binding"/>
    <property type="evidence" value="ECO:0007669"/>
    <property type="project" value="UniProtKB-KW"/>
</dbReference>
<evidence type="ECO:0000259" key="8">
    <source>
        <dbReference type="PROSITE" id="PS51332"/>
    </source>
</evidence>
<dbReference type="EMBL" id="DF967972">
    <property type="protein sequence ID" value="GAP15791.1"/>
    <property type="molecule type" value="Genomic_DNA"/>
</dbReference>
<sequence length="455" mass="51807">MTSILLIYPFFIPRRDRSVFRFPPLGVSYIAAGLKRDGYEVHLIDCTFMEKEEALQKALAVDVDVVGIYCMTSMMEECRWFAKHLRVHCRYLVAGGPLPTCNPDSFLEDFDIVVRGEGEHTMSELMSAIEAGSDLRNIAGIVYRSDPEWPAKGELIRTPARSFIKDLDRIPFPARELLPNESYISYGKKKYGYSITTVMSTRGCPFRCEFCSNVVFGGSYRERSPENVVDEIEAALALGYDRISFADDVFTMKKERTILICQEIKKRGLLFKWECLGRVDAIDYSIALEMKASGCTRIYFGVESGDDQMLELMHKQITSAQARRAVNDAHRAGLQVGAFFILCYPGDTDETVLKTLRFATSLPIDYLGLSMPYPLPGTGLFNRVKNRINRDWHQGESPFSSHVLIFDADFSEAKVWFAIMKGHMQFEIKKRTGKFAPFFLPLFEKPTDVLFKLLK</sequence>
<keyword evidence="5" id="KW-0479">Metal-binding</keyword>
<dbReference type="SUPFAM" id="SSF102114">
    <property type="entry name" value="Radical SAM enzymes"/>
    <property type="match status" value="1"/>
</dbReference>
<accession>A0A0S7BD18</accession>
<dbReference type="InterPro" id="IPR006638">
    <property type="entry name" value="Elp3/MiaA/NifB-like_rSAM"/>
</dbReference>
<dbReference type="SFLD" id="SFLDG01082">
    <property type="entry name" value="B12-binding_domain_containing"/>
    <property type="match status" value="1"/>
</dbReference>
<name>A0A0S7BD18_9CHLR</name>
<dbReference type="PROSITE" id="PS51332">
    <property type="entry name" value="B12_BINDING"/>
    <property type="match status" value="1"/>
</dbReference>
<evidence type="ECO:0000259" key="9">
    <source>
        <dbReference type="PROSITE" id="PS51918"/>
    </source>
</evidence>
<dbReference type="SUPFAM" id="SSF52242">
    <property type="entry name" value="Cobalamin (vitamin B12)-binding domain"/>
    <property type="match status" value="1"/>
</dbReference>
<dbReference type="CDD" id="cd01335">
    <property type="entry name" value="Radical_SAM"/>
    <property type="match status" value="1"/>
</dbReference>
<dbReference type="SFLD" id="SFLDG01123">
    <property type="entry name" value="methyltransferase_(Class_B)"/>
    <property type="match status" value="1"/>
</dbReference>
<dbReference type="GO" id="GO:0003824">
    <property type="term" value="F:catalytic activity"/>
    <property type="evidence" value="ECO:0007669"/>
    <property type="project" value="InterPro"/>
</dbReference>
<feature type="domain" description="B12-binding" evidence="8">
    <location>
        <begin position="7"/>
        <end position="136"/>
    </location>
</feature>
<dbReference type="InterPro" id="IPR058240">
    <property type="entry name" value="rSAM_sf"/>
</dbReference>
<dbReference type="SMART" id="SM00729">
    <property type="entry name" value="Elp3"/>
    <property type="match status" value="1"/>
</dbReference>
<comment type="cofactor">
    <cofactor evidence="1">
        <name>[4Fe-4S] cluster</name>
        <dbReference type="ChEBI" id="CHEBI:49883"/>
    </cofactor>
</comment>
<dbReference type="InterPro" id="IPR006158">
    <property type="entry name" value="Cobalamin-bd"/>
</dbReference>
<dbReference type="PANTHER" id="PTHR43409:SF7">
    <property type="entry name" value="BLL1977 PROTEIN"/>
    <property type="match status" value="1"/>
</dbReference>
<evidence type="ECO:0000313" key="11">
    <source>
        <dbReference type="Proteomes" id="UP000055060"/>
    </source>
</evidence>
<evidence type="ECO:0000256" key="1">
    <source>
        <dbReference type="ARBA" id="ARBA00001966"/>
    </source>
</evidence>
<keyword evidence="7" id="KW-0411">Iron-sulfur</keyword>
<keyword evidence="4" id="KW-0949">S-adenosyl-L-methionine</keyword>
<dbReference type="STRING" id="360412.LARV_03583"/>
<evidence type="ECO:0000256" key="7">
    <source>
        <dbReference type="ARBA" id="ARBA00023014"/>
    </source>
</evidence>
<keyword evidence="6" id="KW-0408">Iron</keyword>
<dbReference type="PROSITE" id="PS51918">
    <property type="entry name" value="RADICAL_SAM"/>
    <property type="match status" value="1"/>
</dbReference>
<dbReference type="InterPro" id="IPR036724">
    <property type="entry name" value="Cobalamin-bd_sf"/>
</dbReference>
<protein>
    <submittedName>
        <fullName evidence="10">Fe-S oxidoreductase</fullName>
    </submittedName>
</protein>
<keyword evidence="2" id="KW-0489">Methyltransferase</keyword>